<comment type="caution">
    <text evidence="1">The sequence shown here is derived from an EMBL/GenBank/DDBJ whole genome shotgun (WGS) entry which is preliminary data.</text>
</comment>
<protein>
    <submittedName>
        <fullName evidence="1">Uncharacterized protein</fullName>
    </submittedName>
</protein>
<keyword evidence="2" id="KW-1185">Reference proteome</keyword>
<evidence type="ECO:0000313" key="2">
    <source>
        <dbReference type="Proteomes" id="UP000765509"/>
    </source>
</evidence>
<reference evidence="1" key="1">
    <citation type="submission" date="2021-03" db="EMBL/GenBank/DDBJ databases">
        <title>Draft genome sequence of rust myrtle Austropuccinia psidii MF-1, a brazilian biotype.</title>
        <authorList>
            <person name="Quecine M.C."/>
            <person name="Pachon D.M.R."/>
            <person name="Bonatelli M.L."/>
            <person name="Correr F.H."/>
            <person name="Franceschini L.M."/>
            <person name="Leite T.F."/>
            <person name="Margarido G.R.A."/>
            <person name="Almeida C.A."/>
            <person name="Ferrarezi J.A."/>
            <person name="Labate C.A."/>
        </authorList>
    </citation>
    <scope>NUCLEOTIDE SEQUENCE</scope>
    <source>
        <strain evidence="1">MF-1</strain>
    </source>
</reference>
<proteinExistence type="predicted"/>
<dbReference type="AlphaFoldDB" id="A0A9Q3JRT3"/>
<accession>A0A9Q3JRT3</accession>
<name>A0A9Q3JRT3_9BASI</name>
<dbReference type="EMBL" id="AVOT02080945">
    <property type="protein sequence ID" value="MBW0567477.1"/>
    <property type="molecule type" value="Genomic_DNA"/>
</dbReference>
<dbReference type="Proteomes" id="UP000765509">
    <property type="component" value="Unassembled WGS sequence"/>
</dbReference>
<organism evidence="1 2">
    <name type="scientific">Austropuccinia psidii MF-1</name>
    <dbReference type="NCBI Taxonomy" id="1389203"/>
    <lineage>
        <taxon>Eukaryota</taxon>
        <taxon>Fungi</taxon>
        <taxon>Dikarya</taxon>
        <taxon>Basidiomycota</taxon>
        <taxon>Pucciniomycotina</taxon>
        <taxon>Pucciniomycetes</taxon>
        <taxon>Pucciniales</taxon>
        <taxon>Sphaerophragmiaceae</taxon>
        <taxon>Austropuccinia</taxon>
    </lineage>
</organism>
<evidence type="ECO:0000313" key="1">
    <source>
        <dbReference type="EMBL" id="MBW0567477.1"/>
    </source>
</evidence>
<gene>
    <name evidence="1" type="ORF">O181_107192</name>
</gene>
<sequence length="74" mass="8163">MASLTPDSQLSSYKRLNCLLSGNQVEVDNVHSVQVSPNLMNDNMEQPMLGPIIAQCNLEASSSQQKKRRTSEEA</sequence>